<dbReference type="AlphaFoldDB" id="L8WT97"/>
<dbReference type="EMBL" id="AFRT01001689">
    <property type="protein sequence ID" value="ELU39604.1"/>
    <property type="molecule type" value="Genomic_DNA"/>
</dbReference>
<accession>L8WT97</accession>
<sequence length="62" mass="7117">MSLIFVARTTSQKIPREYIAIIRDTSVLITQASSRHHKHSDSQPQSKPHFDRNRRGCIDGPM</sequence>
<organism evidence="2 3">
    <name type="scientific">Thanatephorus cucumeris (strain AG1-IA)</name>
    <name type="common">Rice sheath blight fungus</name>
    <name type="synonym">Rhizoctonia solani</name>
    <dbReference type="NCBI Taxonomy" id="983506"/>
    <lineage>
        <taxon>Eukaryota</taxon>
        <taxon>Fungi</taxon>
        <taxon>Dikarya</taxon>
        <taxon>Basidiomycota</taxon>
        <taxon>Agaricomycotina</taxon>
        <taxon>Agaricomycetes</taxon>
        <taxon>Cantharellales</taxon>
        <taxon>Ceratobasidiaceae</taxon>
        <taxon>Rhizoctonia</taxon>
        <taxon>Rhizoctonia solani AG-1</taxon>
    </lineage>
</organism>
<protein>
    <submittedName>
        <fullName evidence="2">Uncharacterized protein</fullName>
    </submittedName>
</protein>
<comment type="caution">
    <text evidence="2">The sequence shown here is derived from an EMBL/GenBank/DDBJ whole genome shotgun (WGS) entry which is preliminary data.</text>
</comment>
<feature type="compositionally biased region" description="Basic and acidic residues" evidence="1">
    <location>
        <begin position="48"/>
        <end position="62"/>
    </location>
</feature>
<proteinExistence type="predicted"/>
<keyword evidence="3" id="KW-1185">Reference proteome</keyword>
<evidence type="ECO:0000256" key="1">
    <source>
        <dbReference type="SAM" id="MobiDB-lite"/>
    </source>
</evidence>
<feature type="region of interest" description="Disordered" evidence="1">
    <location>
        <begin position="31"/>
        <end position="62"/>
    </location>
</feature>
<reference evidence="2 3" key="1">
    <citation type="journal article" date="2013" name="Nat. Commun.">
        <title>The evolution and pathogenic mechanisms of the rice sheath blight pathogen.</title>
        <authorList>
            <person name="Zheng A."/>
            <person name="Lin R."/>
            <person name="Xu L."/>
            <person name="Qin P."/>
            <person name="Tang C."/>
            <person name="Ai P."/>
            <person name="Zhang D."/>
            <person name="Liu Y."/>
            <person name="Sun Z."/>
            <person name="Feng H."/>
            <person name="Wang Y."/>
            <person name="Chen Y."/>
            <person name="Liang X."/>
            <person name="Fu R."/>
            <person name="Li Q."/>
            <person name="Zhang J."/>
            <person name="Yu X."/>
            <person name="Xie Z."/>
            <person name="Ding L."/>
            <person name="Guan P."/>
            <person name="Tang J."/>
            <person name="Liang Y."/>
            <person name="Wang S."/>
            <person name="Deng Q."/>
            <person name="Li S."/>
            <person name="Zhu J."/>
            <person name="Wang L."/>
            <person name="Liu H."/>
            <person name="Li P."/>
        </authorList>
    </citation>
    <scope>NUCLEOTIDE SEQUENCE [LARGE SCALE GENOMIC DNA]</scope>
    <source>
        <strain evidence="3">AG-1 IA</strain>
    </source>
</reference>
<dbReference type="HOGENOM" id="CLU_2905725_0_0_1"/>
<gene>
    <name evidence="2" type="ORF">AG1IA_06368</name>
</gene>
<name>L8WT97_THACA</name>
<evidence type="ECO:0000313" key="2">
    <source>
        <dbReference type="EMBL" id="ELU39604.1"/>
    </source>
</evidence>
<evidence type="ECO:0000313" key="3">
    <source>
        <dbReference type="Proteomes" id="UP000011668"/>
    </source>
</evidence>
<dbReference type="Proteomes" id="UP000011668">
    <property type="component" value="Unassembled WGS sequence"/>
</dbReference>